<dbReference type="Proteomes" id="UP000007350">
    <property type="component" value="Unassembled WGS sequence"/>
</dbReference>
<sequence>MPSTPTPQCMRRLQKELSALCREAESFFFTRPSAKSILVWYFVIKGPADTPYEGGRYFGKLNFPPDYPMKPPEIIILTPNGRFETNKSICLTMSNYHPENWSPLWGVRTILTGLLSFMVGDELTTGCMTSSDDLRRKYARESRRFNAEKMPVYKELFPEEYQKDLVELKREDNEKNGRMCGSAGCADGFGANKGGGVMESQEKEQWRGLFPALLGLFAVLMGAYFWPW</sequence>
<dbReference type="Pfam" id="PF00179">
    <property type="entry name" value="UQ_con"/>
    <property type="match status" value="1"/>
</dbReference>
<gene>
    <name evidence="3" type="ORF">MOQ_002644</name>
</gene>
<dbReference type="Gene3D" id="3.10.110.10">
    <property type="entry name" value="Ubiquitin Conjugating Enzyme"/>
    <property type="match status" value="1"/>
</dbReference>
<comment type="caution">
    <text evidence="3">The sequence shown here is derived from an EMBL/GenBank/DDBJ whole genome shotgun (WGS) entry which is preliminary data.</text>
</comment>
<proteinExistence type="predicted"/>
<dbReference type="EMBL" id="AHKC01009180">
    <property type="protein sequence ID" value="EKF33500.1"/>
    <property type="molecule type" value="Genomic_DNA"/>
</dbReference>
<reference evidence="3 4" key="1">
    <citation type="journal article" date="2012" name="BMC Genomics">
        <title>Comparative genomic analysis of human infective Trypanosoma cruzi lineages with the bat-restricted subspecies T. cruzi marinkellei.</title>
        <authorList>
            <person name="Franzen O."/>
            <person name="Talavera-Lopez C."/>
            <person name="Ochaya S."/>
            <person name="Butler C.E."/>
            <person name="Messenger L.A."/>
            <person name="Lewis M.D."/>
            <person name="Llewellyn M.S."/>
            <person name="Marinkelle C.J."/>
            <person name="Tyler K.M."/>
            <person name="Miles M.A."/>
            <person name="Andersson B."/>
        </authorList>
    </citation>
    <scope>NUCLEOTIDE SEQUENCE [LARGE SCALE GENOMIC DNA]</scope>
    <source>
        <strain evidence="3 4">B7</strain>
    </source>
</reference>
<organism evidence="3 4">
    <name type="scientific">Trypanosoma cruzi marinkellei</name>
    <dbReference type="NCBI Taxonomy" id="85056"/>
    <lineage>
        <taxon>Eukaryota</taxon>
        <taxon>Discoba</taxon>
        <taxon>Euglenozoa</taxon>
        <taxon>Kinetoplastea</taxon>
        <taxon>Metakinetoplastina</taxon>
        <taxon>Trypanosomatida</taxon>
        <taxon>Trypanosomatidae</taxon>
        <taxon>Trypanosoma</taxon>
        <taxon>Schizotrypanum</taxon>
    </lineage>
</organism>
<dbReference type="SMART" id="SM00212">
    <property type="entry name" value="UBCc"/>
    <property type="match status" value="1"/>
</dbReference>
<dbReference type="PROSITE" id="PS50127">
    <property type="entry name" value="UBC_2"/>
    <property type="match status" value="1"/>
</dbReference>
<evidence type="ECO:0000259" key="2">
    <source>
        <dbReference type="PROSITE" id="PS50127"/>
    </source>
</evidence>
<dbReference type="SUPFAM" id="SSF54495">
    <property type="entry name" value="UBC-like"/>
    <property type="match status" value="1"/>
</dbReference>
<keyword evidence="4" id="KW-1185">Reference proteome</keyword>
<dbReference type="OrthoDB" id="1158011at2759"/>
<name>K2N1W2_TRYCR</name>
<protein>
    <submittedName>
        <fullName evidence="3">Ubiquitin-conjugating enzyme e2, putative</fullName>
    </submittedName>
</protein>
<dbReference type="InterPro" id="IPR000608">
    <property type="entry name" value="UBC"/>
</dbReference>
<keyword evidence="1" id="KW-1133">Transmembrane helix</keyword>
<keyword evidence="1" id="KW-0472">Membrane</keyword>
<dbReference type="InterPro" id="IPR050113">
    <property type="entry name" value="Ub_conjugating_enzyme"/>
</dbReference>
<evidence type="ECO:0000256" key="1">
    <source>
        <dbReference type="SAM" id="Phobius"/>
    </source>
</evidence>
<feature type="transmembrane region" description="Helical" evidence="1">
    <location>
        <begin position="208"/>
        <end position="226"/>
    </location>
</feature>
<accession>K2N1W2</accession>
<dbReference type="FunFam" id="3.10.110.10:FF:000109">
    <property type="entry name" value="Ubiquitin-conjugating enzyme E2 J2-like"/>
    <property type="match status" value="1"/>
</dbReference>
<evidence type="ECO:0000313" key="4">
    <source>
        <dbReference type="Proteomes" id="UP000007350"/>
    </source>
</evidence>
<dbReference type="CDD" id="cd23799">
    <property type="entry name" value="UBCc_UBE2J"/>
    <property type="match status" value="1"/>
</dbReference>
<dbReference type="PANTHER" id="PTHR24067">
    <property type="entry name" value="UBIQUITIN-CONJUGATING ENZYME E2"/>
    <property type="match status" value="1"/>
</dbReference>
<evidence type="ECO:0000313" key="3">
    <source>
        <dbReference type="EMBL" id="EKF33500.1"/>
    </source>
</evidence>
<keyword evidence="1" id="KW-0812">Transmembrane</keyword>
<dbReference type="AlphaFoldDB" id="K2N1W2"/>
<feature type="domain" description="UBC core" evidence="2">
    <location>
        <begin position="8"/>
        <end position="166"/>
    </location>
</feature>
<dbReference type="InterPro" id="IPR016135">
    <property type="entry name" value="UBQ-conjugating_enzyme/RWD"/>
</dbReference>